<sequence>VWVAPGYAPEQQELEESRYKYALKGWPFVKVKLGVLGTQEQRDYISKHHPEGTHIVSFDDDVPELFCKIREGTTQDTLQPLPPGALECVIHHARDLMHEQGAYIWGFSPSANPMNMRRTHISRRNGMVNGFAYGYLNRHSNEFRSVYGSPTEDVERSCRFFNADGIVLRYSMYSARTEFKAAGGINLLYNTAP</sequence>
<evidence type="ECO:0000313" key="1">
    <source>
        <dbReference type="EMBL" id="CAE7429558.1"/>
    </source>
</evidence>
<feature type="non-terminal residue" evidence="1">
    <location>
        <position position="193"/>
    </location>
</feature>
<dbReference type="AlphaFoldDB" id="A0A812RC23"/>
<name>A0A812RC23_9DINO</name>
<dbReference type="Proteomes" id="UP000601435">
    <property type="component" value="Unassembled WGS sequence"/>
</dbReference>
<evidence type="ECO:0000313" key="2">
    <source>
        <dbReference type="Proteomes" id="UP000601435"/>
    </source>
</evidence>
<dbReference type="EMBL" id="CAJNJA010018712">
    <property type="protein sequence ID" value="CAE7429558.1"/>
    <property type="molecule type" value="Genomic_DNA"/>
</dbReference>
<organism evidence="1 2">
    <name type="scientific">Symbiodinium necroappetens</name>
    <dbReference type="NCBI Taxonomy" id="1628268"/>
    <lineage>
        <taxon>Eukaryota</taxon>
        <taxon>Sar</taxon>
        <taxon>Alveolata</taxon>
        <taxon>Dinophyceae</taxon>
        <taxon>Suessiales</taxon>
        <taxon>Symbiodiniaceae</taxon>
        <taxon>Symbiodinium</taxon>
    </lineage>
</organism>
<keyword evidence="2" id="KW-1185">Reference proteome</keyword>
<gene>
    <name evidence="1" type="ORF">SNEC2469_LOCUS11791</name>
</gene>
<accession>A0A812RC23</accession>
<reference evidence="1" key="1">
    <citation type="submission" date="2021-02" db="EMBL/GenBank/DDBJ databases">
        <authorList>
            <person name="Dougan E. K."/>
            <person name="Rhodes N."/>
            <person name="Thang M."/>
            <person name="Chan C."/>
        </authorList>
    </citation>
    <scope>NUCLEOTIDE SEQUENCE</scope>
</reference>
<proteinExistence type="predicted"/>
<feature type="non-terminal residue" evidence="1">
    <location>
        <position position="1"/>
    </location>
</feature>
<comment type="caution">
    <text evidence="1">The sequence shown here is derived from an EMBL/GenBank/DDBJ whole genome shotgun (WGS) entry which is preliminary data.</text>
</comment>
<protein>
    <submittedName>
        <fullName evidence="1">Uncharacterized protein</fullName>
    </submittedName>
</protein>
<dbReference type="OrthoDB" id="429458at2759"/>